<proteinExistence type="inferred from homology"/>
<dbReference type="PANTHER" id="PTHR30160">
    <property type="entry name" value="TETRAACYLDISACCHARIDE 4'-KINASE-RELATED"/>
    <property type="match status" value="1"/>
</dbReference>
<name>A0A930XWD2_9GAMM</name>
<comment type="catalytic activity">
    <reaction evidence="5">
        <text>an L-alpha-D-Hep-(1-&gt;5)-[alpha-Kdo-(2-&gt;4)]-alpha-Kdo-(2-&gt;6)-lipid A + ADP-L-glycero-beta-D-manno-heptose = an L-alpha-D-Hep-(1-&gt;3)-L-alpha-D-Hep-(1-&gt;5)-[alpha-Kdo-(2-&gt;4)]-alpha-Kdo-(2-&gt;6)-lipid A + ADP + H(+)</text>
        <dbReference type="Rhea" id="RHEA:74071"/>
        <dbReference type="ChEBI" id="CHEBI:15378"/>
        <dbReference type="ChEBI" id="CHEBI:61506"/>
        <dbReference type="ChEBI" id="CHEBI:193068"/>
        <dbReference type="ChEBI" id="CHEBI:193069"/>
        <dbReference type="ChEBI" id="CHEBI:456216"/>
        <dbReference type="EC" id="2.4.99.24"/>
    </reaction>
</comment>
<keyword evidence="2" id="KW-0808">Transferase</keyword>
<dbReference type="GO" id="GO:0009244">
    <property type="term" value="P:lipopolysaccharide core region biosynthetic process"/>
    <property type="evidence" value="ECO:0007669"/>
    <property type="project" value="TreeGrafter"/>
</dbReference>
<evidence type="ECO:0000313" key="6">
    <source>
        <dbReference type="EMBL" id="MBF2734962.1"/>
    </source>
</evidence>
<evidence type="ECO:0000256" key="3">
    <source>
        <dbReference type="ARBA" id="ARBA00043995"/>
    </source>
</evidence>
<protein>
    <recommendedName>
        <fullName evidence="4">lipopolysaccharide heptosyltransferase II</fullName>
        <ecNumber evidence="4">2.4.99.24</ecNumber>
    </recommendedName>
</protein>
<dbReference type="SUPFAM" id="SSF53756">
    <property type="entry name" value="UDP-Glycosyltransferase/glycogen phosphorylase"/>
    <property type="match status" value="1"/>
</dbReference>
<evidence type="ECO:0000313" key="7">
    <source>
        <dbReference type="Proteomes" id="UP000604381"/>
    </source>
</evidence>
<comment type="similarity">
    <text evidence="3">Belongs to the glycosyltransferase 9 family.</text>
</comment>
<dbReference type="PANTHER" id="PTHR30160:SF7">
    <property type="entry name" value="ADP-HEPTOSE--LPS HEPTOSYLTRANSFERASE 2"/>
    <property type="match status" value="1"/>
</dbReference>
<dbReference type="InterPro" id="IPR002201">
    <property type="entry name" value="Glyco_trans_9"/>
</dbReference>
<evidence type="ECO:0000256" key="2">
    <source>
        <dbReference type="ARBA" id="ARBA00022679"/>
    </source>
</evidence>
<dbReference type="EMBL" id="JADHEI010000028">
    <property type="protein sequence ID" value="MBF2734962.1"/>
    <property type="molecule type" value="Genomic_DNA"/>
</dbReference>
<dbReference type="AlphaFoldDB" id="A0A930XWD2"/>
<evidence type="ECO:0000256" key="1">
    <source>
        <dbReference type="ARBA" id="ARBA00022676"/>
    </source>
</evidence>
<keyword evidence="1" id="KW-0328">Glycosyltransferase</keyword>
<evidence type="ECO:0000256" key="5">
    <source>
        <dbReference type="ARBA" id="ARBA00047503"/>
    </source>
</evidence>
<accession>A0A930XWD2</accession>
<dbReference type="NCBIfam" id="TIGR02195">
    <property type="entry name" value="heptsyl_trn_II"/>
    <property type="match status" value="1"/>
</dbReference>
<dbReference type="InterPro" id="IPR051199">
    <property type="entry name" value="LPS_LOS_Heptosyltrfase"/>
</dbReference>
<dbReference type="Pfam" id="PF01075">
    <property type="entry name" value="Glyco_transf_9"/>
    <property type="match status" value="1"/>
</dbReference>
<dbReference type="InterPro" id="IPR011910">
    <property type="entry name" value="RfaF"/>
</dbReference>
<dbReference type="Gene3D" id="3.40.50.2000">
    <property type="entry name" value="Glycogen Phosphorylase B"/>
    <property type="match status" value="2"/>
</dbReference>
<dbReference type="EC" id="2.4.99.24" evidence="4"/>
<sequence>MAGPILIVGDRGIGDMVLAHGLLQALRAQEPDSPIDVVATPANAAVAELFPEVRTTLVLENRPGRLDLGRRLALLREVKQGGYAQAFVLRHYLKDALLPWLARIPRRVGWHGGEGRHLLLTDALPNSGLPAHRARQLAALAHPAGAEFELLEPRLAVPAAGEEELRNKQPELAAASDLAALCPGGVSPRGKQWPAAAYAKVADWLAARDLRPVIVGAAADREQARQIIAAASAKEIADMTGGLSLPASLALLARCRVLVSNDTGLMHAGAALGITTLGVFVKTEPATWSPVGANAHWLAPASAADAIAKLERII</sequence>
<gene>
    <name evidence="6" type="primary">waaF</name>
    <name evidence="6" type="ORF">ISN26_02570</name>
</gene>
<dbReference type="GO" id="GO:0005829">
    <property type="term" value="C:cytosol"/>
    <property type="evidence" value="ECO:0007669"/>
    <property type="project" value="TreeGrafter"/>
</dbReference>
<comment type="caution">
    <text evidence="6">The sequence shown here is derived from an EMBL/GenBank/DDBJ whole genome shotgun (WGS) entry which is preliminary data.</text>
</comment>
<dbReference type="Proteomes" id="UP000604381">
    <property type="component" value="Unassembled WGS sequence"/>
</dbReference>
<dbReference type="GO" id="GO:0008713">
    <property type="term" value="F:ADP-heptose-lipopolysaccharide heptosyltransferase activity"/>
    <property type="evidence" value="ECO:0007669"/>
    <property type="project" value="UniProtKB-EC"/>
</dbReference>
<organism evidence="6 7">
    <name type="scientific">Candidatus Amphirhobacter heronislandensis</name>
    <dbReference type="NCBI Taxonomy" id="1732024"/>
    <lineage>
        <taxon>Bacteria</taxon>
        <taxon>Pseudomonadati</taxon>
        <taxon>Pseudomonadota</taxon>
        <taxon>Gammaproteobacteria</taxon>
        <taxon>Candidatus Tethybacterales</taxon>
        <taxon>Candidatus Tethybacteraceae</taxon>
        <taxon>Candidatus Amphirhobacter</taxon>
    </lineage>
</organism>
<reference evidence="6" key="1">
    <citation type="submission" date="2020-10" db="EMBL/GenBank/DDBJ databases">
        <title>An improved Amphimedon queenslandica hologenome assembly reveals how three proteobacterial symbionts can extend the metabolic phenotypic of their marine sponge host.</title>
        <authorList>
            <person name="Degnan B."/>
            <person name="Degnan S."/>
            <person name="Xiang X."/>
        </authorList>
    </citation>
    <scope>NUCLEOTIDE SEQUENCE</scope>
    <source>
        <strain evidence="6">AqS2</strain>
    </source>
</reference>
<dbReference type="CDD" id="cd03789">
    <property type="entry name" value="GT9_LPS_heptosyltransferase"/>
    <property type="match status" value="1"/>
</dbReference>
<evidence type="ECO:0000256" key="4">
    <source>
        <dbReference type="ARBA" id="ARBA00044042"/>
    </source>
</evidence>
<keyword evidence="7" id="KW-1185">Reference proteome</keyword>